<name>A0A8J5LLG5_ZINOF</name>
<dbReference type="EMBL" id="JACMSC010000005">
    <property type="protein sequence ID" value="KAG6520544.1"/>
    <property type="molecule type" value="Genomic_DNA"/>
</dbReference>
<evidence type="ECO:0000313" key="3">
    <source>
        <dbReference type="Proteomes" id="UP000734854"/>
    </source>
</evidence>
<evidence type="ECO:0000313" key="2">
    <source>
        <dbReference type="EMBL" id="KAG6520544.1"/>
    </source>
</evidence>
<proteinExistence type="predicted"/>
<gene>
    <name evidence="2" type="ORF">ZIOFF_017601</name>
</gene>
<accession>A0A8J5LLG5</accession>
<organism evidence="2 3">
    <name type="scientific">Zingiber officinale</name>
    <name type="common">Ginger</name>
    <name type="synonym">Amomum zingiber</name>
    <dbReference type="NCBI Taxonomy" id="94328"/>
    <lineage>
        <taxon>Eukaryota</taxon>
        <taxon>Viridiplantae</taxon>
        <taxon>Streptophyta</taxon>
        <taxon>Embryophyta</taxon>
        <taxon>Tracheophyta</taxon>
        <taxon>Spermatophyta</taxon>
        <taxon>Magnoliopsida</taxon>
        <taxon>Liliopsida</taxon>
        <taxon>Zingiberales</taxon>
        <taxon>Zingiberaceae</taxon>
        <taxon>Zingiber</taxon>
    </lineage>
</organism>
<keyword evidence="3" id="KW-1185">Reference proteome</keyword>
<comment type="caution">
    <text evidence="2">The sequence shown here is derived from an EMBL/GenBank/DDBJ whole genome shotgun (WGS) entry which is preliminary data.</text>
</comment>
<dbReference type="Proteomes" id="UP000734854">
    <property type="component" value="Unassembled WGS sequence"/>
</dbReference>
<protein>
    <submittedName>
        <fullName evidence="2">Uncharacterized protein</fullName>
    </submittedName>
</protein>
<sequence>MGCPWTVKQATSRDREPRSAVSKVDGDGGGQQQSSGRCFIDHLQSADFSPVQLDYVVYSVGYGGESHEMRLAVIGGGNSRLQTTVVLCPRPMN</sequence>
<dbReference type="AlphaFoldDB" id="A0A8J5LLG5"/>
<evidence type="ECO:0000256" key="1">
    <source>
        <dbReference type="SAM" id="MobiDB-lite"/>
    </source>
</evidence>
<reference evidence="2 3" key="1">
    <citation type="submission" date="2020-08" db="EMBL/GenBank/DDBJ databases">
        <title>Plant Genome Project.</title>
        <authorList>
            <person name="Zhang R.-G."/>
        </authorList>
    </citation>
    <scope>NUCLEOTIDE SEQUENCE [LARGE SCALE GENOMIC DNA]</scope>
    <source>
        <tissue evidence="2">Rhizome</tissue>
    </source>
</reference>
<feature type="region of interest" description="Disordered" evidence="1">
    <location>
        <begin position="1"/>
        <end position="36"/>
    </location>
</feature>